<comment type="similarity">
    <text evidence="1">Belongs to the short-chain dehydrogenases/reductases (SDR) family.</text>
</comment>
<keyword evidence="4" id="KW-1185">Reference proteome</keyword>
<reference evidence="3" key="1">
    <citation type="submission" date="2022-05" db="EMBL/GenBank/DDBJ databases">
        <title>Jatrophihabitans sp. SB3-54 whole genome sequence.</title>
        <authorList>
            <person name="Suh M.K."/>
            <person name="Eom M.K."/>
            <person name="Kim J.S."/>
            <person name="Kim H.S."/>
            <person name="Do H.E."/>
            <person name="Shin Y.K."/>
            <person name="Lee J.-S."/>
        </authorList>
    </citation>
    <scope>NUCLEOTIDE SEQUENCE</scope>
    <source>
        <strain evidence="3">SB3-54</strain>
    </source>
</reference>
<dbReference type="PANTHER" id="PTHR42879">
    <property type="entry name" value="3-OXOACYL-(ACYL-CARRIER-PROTEIN) REDUCTASE"/>
    <property type="match status" value="1"/>
</dbReference>
<dbReference type="PANTHER" id="PTHR42879:SF2">
    <property type="entry name" value="3-OXOACYL-[ACYL-CARRIER-PROTEIN] REDUCTASE FABG"/>
    <property type="match status" value="1"/>
</dbReference>
<sequence length="442" mass="45300">MADKYLSLVNSPVGAAVASRIGLPRPAVLRRFRPGDPLLPGPVLLGATPGEPTPELTGLVAGTGAEVTELDGPDVRYGALIFDARAVATPGDLAGFQAFFTGRLRRLLPSGRVLVLGLPADGGDVVVDASRQALDGIVRSLAKELRRGATANLLLVQDEASLPSALRFFLSGRSAYVDGQSVRLGTGVAAEPADRDRPLAGKTALVTGAARGIGAAIAGVLARDGAHVVVADLPAAGEALAEVANRLRGTTLHLDVASAEAPQRLLAYLAAHTDGLDILIHNAGITRDKLLANMSPEHWAAVMAVNLESQLRIDAALLGSDQLRDQARVVCLSSTTGLAGNRGQTNYGATKAGVIGLVRSSAAAFAAHGNSTINAIAPGFIDTEMTARMPLATREVARRLSSLQQAGLPIDVAEAVGWLSSPGAGGVNGQVLRVCGQNLVGA</sequence>
<keyword evidence="3" id="KW-0560">Oxidoreductase</keyword>
<dbReference type="InterPro" id="IPR002347">
    <property type="entry name" value="SDR_fam"/>
</dbReference>
<protein>
    <submittedName>
        <fullName evidence="3">3-oxoacyl-ACP reductase</fullName>
        <ecNumber evidence="3">1.1.1.100</ecNumber>
    </submittedName>
</protein>
<dbReference type="SMART" id="SM00822">
    <property type="entry name" value="PKS_KR"/>
    <property type="match status" value="1"/>
</dbReference>
<dbReference type="InterPro" id="IPR036291">
    <property type="entry name" value="NAD(P)-bd_dom_sf"/>
</dbReference>
<gene>
    <name evidence="3" type="ORF">M6B22_11765</name>
</gene>
<evidence type="ECO:0000256" key="1">
    <source>
        <dbReference type="ARBA" id="ARBA00006484"/>
    </source>
</evidence>
<dbReference type="PRINTS" id="PR00081">
    <property type="entry name" value="GDHRDH"/>
</dbReference>
<accession>A0ABY7JSC3</accession>
<proteinExistence type="inferred from homology"/>
<feature type="domain" description="Ketoreductase" evidence="2">
    <location>
        <begin position="202"/>
        <end position="379"/>
    </location>
</feature>
<dbReference type="Gene3D" id="3.40.50.720">
    <property type="entry name" value="NAD(P)-binding Rossmann-like Domain"/>
    <property type="match status" value="2"/>
</dbReference>
<dbReference type="NCBIfam" id="NF006110">
    <property type="entry name" value="PRK08261.1"/>
    <property type="match status" value="1"/>
</dbReference>
<dbReference type="EMBL" id="CP097463">
    <property type="protein sequence ID" value="WAX55233.1"/>
    <property type="molecule type" value="Genomic_DNA"/>
</dbReference>
<organism evidence="3 4">
    <name type="scientific">Jatrophihabitans cynanchi</name>
    <dbReference type="NCBI Taxonomy" id="2944128"/>
    <lineage>
        <taxon>Bacteria</taxon>
        <taxon>Bacillati</taxon>
        <taxon>Actinomycetota</taxon>
        <taxon>Actinomycetes</taxon>
        <taxon>Jatrophihabitantales</taxon>
        <taxon>Jatrophihabitantaceae</taxon>
        <taxon>Jatrophihabitans</taxon>
    </lineage>
</organism>
<dbReference type="InterPro" id="IPR050259">
    <property type="entry name" value="SDR"/>
</dbReference>
<evidence type="ECO:0000313" key="4">
    <source>
        <dbReference type="Proteomes" id="UP001164693"/>
    </source>
</evidence>
<dbReference type="Pfam" id="PF13561">
    <property type="entry name" value="adh_short_C2"/>
    <property type="match status" value="1"/>
</dbReference>
<dbReference type="EC" id="1.1.1.100" evidence="3"/>
<dbReference type="PRINTS" id="PR00080">
    <property type="entry name" value="SDRFAMILY"/>
</dbReference>
<dbReference type="GO" id="GO:0004316">
    <property type="term" value="F:3-oxoacyl-[acyl-carrier-protein] reductase (NADPH) activity"/>
    <property type="evidence" value="ECO:0007669"/>
    <property type="project" value="UniProtKB-EC"/>
</dbReference>
<dbReference type="RefSeq" id="WP_269441736.1">
    <property type="nucleotide sequence ID" value="NZ_CP097463.1"/>
</dbReference>
<dbReference type="SUPFAM" id="SSF51735">
    <property type="entry name" value="NAD(P)-binding Rossmann-fold domains"/>
    <property type="match status" value="1"/>
</dbReference>
<name>A0ABY7JSC3_9ACTN</name>
<evidence type="ECO:0000313" key="3">
    <source>
        <dbReference type="EMBL" id="WAX55233.1"/>
    </source>
</evidence>
<dbReference type="InterPro" id="IPR057326">
    <property type="entry name" value="KR_dom"/>
</dbReference>
<dbReference type="Proteomes" id="UP001164693">
    <property type="component" value="Chromosome"/>
</dbReference>
<evidence type="ECO:0000259" key="2">
    <source>
        <dbReference type="SMART" id="SM00822"/>
    </source>
</evidence>